<dbReference type="AlphaFoldDB" id="A0A2G5V4U1"/>
<evidence type="ECO:0000313" key="1">
    <source>
        <dbReference type="EMBL" id="PIC46815.1"/>
    </source>
</evidence>
<comment type="caution">
    <text evidence="1">The sequence shown here is derived from an EMBL/GenBank/DDBJ whole genome shotgun (WGS) entry which is preliminary data.</text>
</comment>
<evidence type="ECO:0000313" key="2">
    <source>
        <dbReference type="Proteomes" id="UP000230233"/>
    </source>
</evidence>
<protein>
    <submittedName>
        <fullName evidence="1">Uncharacterized protein</fullName>
    </submittedName>
</protein>
<name>A0A2G5V4U1_9PELO</name>
<accession>A0A2G5V4U1</accession>
<sequence>MSVVSAFDENIDYDSSFEVVEDEHLKSESFQFVITKGGETNTINIESAEVCFKYFFKFQVSSQKKITMPTPEAWFRTNFDHFSFRTPPQFSLPLSANGNQFLRITSKTTSKGTI</sequence>
<proteinExistence type="predicted"/>
<reference evidence="2" key="1">
    <citation type="submission" date="2017-10" db="EMBL/GenBank/DDBJ databases">
        <title>Rapid genome shrinkage in a self-fertile nematode reveals novel sperm competition proteins.</title>
        <authorList>
            <person name="Yin D."/>
            <person name="Schwarz E.M."/>
            <person name="Thomas C.G."/>
            <person name="Felde R.L."/>
            <person name="Korf I.F."/>
            <person name="Cutter A.D."/>
            <person name="Schartner C.M."/>
            <person name="Ralston E.J."/>
            <person name="Meyer B.J."/>
            <person name="Haag E.S."/>
        </authorList>
    </citation>
    <scope>NUCLEOTIDE SEQUENCE [LARGE SCALE GENOMIC DNA]</scope>
    <source>
        <strain evidence="2">JU1422</strain>
    </source>
</reference>
<dbReference type="EMBL" id="PDUG01000002">
    <property type="protein sequence ID" value="PIC46815.1"/>
    <property type="molecule type" value="Genomic_DNA"/>
</dbReference>
<organism evidence="1 2">
    <name type="scientific">Caenorhabditis nigoni</name>
    <dbReference type="NCBI Taxonomy" id="1611254"/>
    <lineage>
        <taxon>Eukaryota</taxon>
        <taxon>Metazoa</taxon>
        <taxon>Ecdysozoa</taxon>
        <taxon>Nematoda</taxon>
        <taxon>Chromadorea</taxon>
        <taxon>Rhabditida</taxon>
        <taxon>Rhabditina</taxon>
        <taxon>Rhabditomorpha</taxon>
        <taxon>Rhabditoidea</taxon>
        <taxon>Rhabditidae</taxon>
        <taxon>Peloderinae</taxon>
        <taxon>Caenorhabditis</taxon>
    </lineage>
</organism>
<keyword evidence="2" id="KW-1185">Reference proteome</keyword>
<dbReference type="Proteomes" id="UP000230233">
    <property type="component" value="Chromosome II"/>
</dbReference>
<dbReference type="OrthoDB" id="5794314at2759"/>
<gene>
    <name evidence="1" type="primary">Cni-EEED8.3</name>
    <name evidence="1" type="synonym">Cnig_chr_II.g6386</name>
    <name evidence="1" type="ORF">B9Z55_006386</name>
</gene>